<keyword evidence="9" id="KW-1185">Reference proteome</keyword>
<dbReference type="Pfam" id="PF04675">
    <property type="entry name" value="DNA_ligase_A_N"/>
    <property type="match status" value="1"/>
</dbReference>
<evidence type="ECO:0000256" key="5">
    <source>
        <dbReference type="SAM" id="MobiDB-lite"/>
    </source>
</evidence>
<dbReference type="PANTHER" id="PTHR22753:SF14">
    <property type="entry name" value="MONOACYLGLYCEROL_DIACYLGLYCEROL O-ACYLTRANSFERASE"/>
    <property type="match status" value="1"/>
</dbReference>
<dbReference type="InterPro" id="IPR007130">
    <property type="entry name" value="DAGAT"/>
</dbReference>
<evidence type="ECO:0000256" key="3">
    <source>
        <dbReference type="ARBA" id="ARBA00022679"/>
    </source>
</evidence>
<dbReference type="EMBL" id="CAJNJA010016898">
    <property type="protein sequence ID" value="CAE7390570.1"/>
    <property type="molecule type" value="Genomic_DNA"/>
</dbReference>
<keyword evidence="6" id="KW-1133">Transmembrane helix</keyword>
<dbReference type="InterPro" id="IPR012308">
    <property type="entry name" value="DNA_ligase_ATP-dep_N"/>
</dbReference>
<feature type="region of interest" description="Disordered" evidence="5">
    <location>
        <begin position="1"/>
        <end position="99"/>
    </location>
</feature>
<evidence type="ECO:0000256" key="2">
    <source>
        <dbReference type="ARBA" id="ARBA00022598"/>
    </source>
</evidence>
<dbReference type="AlphaFoldDB" id="A0A812QKD5"/>
<dbReference type="Gene3D" id="1.10.3260.10">
    <property type="entry name" value="DNA ligase, ATP-dependent, N-terminal domain"/>
    <property type="match status" value="1"/>
</dbReference>
<dbReference type="PANTHER" id="PTHR22753">
    <property type="entry name" value="TRANSMEMBRANE PROTEIN 68"/>
    <property type="match status" value="1"/>
</dbReference>
<keyword evidence="6" id="KW-0472">Membrane</keyword>
<organism evidence="8 9">
    <name type="scientific">Symbiodinium necroappetens</name>
    <dbReference type="NCBI Taxonomy" id="1628268"/>
    <lineage>
        <taxon>Eukaryota</taxon>
        <taxon>Sar</taxon>
        <taxon>Alveolata</taxon>
        <taxon>Dinophyceae</taxon>
        <taxon>Suessiales</taxon>
        <taxon>Symbiodiniaceae</taxon>
        <taxon>Symbiodinium</taxon>
    </lineage>
</organism>
<proteinExistence type="inferred from homology"/>
<evidence type="ECO:0000256" key="1">
    <source>
        <dbReference type="ARBA" id="ARBA00005420"/>
    </source>
</evidence>
<comment type="similarity">
    <text evidence="1">Belongs to the diacylglycerol acyltransferase family.</text>
</comment>
<dbReference type="Proteomes" id="UP000601435">
    <property type="component" value="Unassembled WGS sequence"/>
</dbReference>
<evidence type="ECO:0000259" key="7">
    <source>
        <dbReference type="Pfam" id="PF04675"/>
    </source>
</evidence>
<feature type="compositionally biased region" description="Low complexity" evidence="5">
    <location>
        <begin position="318"/>
        <end position="327"/>
    </location>
</feature>
<feature type="region of interest" description="Disordered" evidence="5">
    <location>
        <begin position="308"/>
        <end position="332"/>
    </location>
</feature>
<feature type="transmembrane region" description="Helical" evidence="6">
    <location>
        <begin position="355"/>
        <end position="379"/>
    </location>
</feature>
<accession>A0A812QKD5</accession>
<keyword evidence="3" id="KW-0808">Transferase</keyword>
<dbReference type="GO" id="GO:0003910">
    <property type="term" value="F:DNA ligase (ATP) activity"/>
    <property type="evidence" value="ECO:0007669"/>
    <property type="project" value="InterPro"/>
</dbReference>
<feature type="compositionally biased region" description="Basic and acidic residues" evidence="5">
    <location>
        <begin position="60"/>
        <end position="72"/>
    </location>
</feature>
<evidence type="ECO:0000256" key="4">
    <source>
        <dbReference type="ARBA" id="ARBA00023315"/>
    </source>
</evidence>
<dbReference type="GO" id="GO:0003677">
    <property type="term" value="F:DNA binding"/>
    <property type="evidence" value="ECO:0007669"/>
    <property type="project" value="InterPro"/>
</dbReference>
<feature type="non-terminal residue" evidence="8">
    <location>
        <position position="686"/>
    </location>
</feature>
<evidence type="ECO:0000313" key="9">
    <source>
        <dbReference type="Proteomes" id="UP000601435"/>
    </source>
</evidence>
<gene>
    <name evidence="8" type="primary">LIG1</name>
    <name evidence="8" type="ORF">SNEC2469_LOCUS10611</name>
</gene>
<name>A0A812QKD5_9DINO</name>
<protein>
    <submittedName>
        <fullName evidence="8">LIG1 protein</fullName>
    </submittedName>
</protein>
<feature type="domain" description="DNA ligase ATP-dependent N-terminal" evidence="7">
    <location>
        <begin position="123"/>
        <end position="227"/>
    </location>
</feature>
<keyword evidence="4" id="KW-0012">Acyltransferase</keyword>
<dbReference type="Pfam" id="PF03982">
    <property type="entry name" value="DAGAT"/>
    <property type="match status" value="1"/>
</dbReference>
<dbReference type="OrthoDB" id="44277at2759"/>
<comment type="caution">
    <text evidence="8">The sequence shown here is derived from an EMBL/GenBank/DDBJ whole genome shotgun (WGS) entry which is preliminary data.</text>
</comment>
<dbReference type="GO" id="GO:0006310">
    <property type="term" value="P:DNA recombination"/>
    <property type="evidence" value="ECO:0007669"/>
    <property type="project" value="InterPro"/>
</dbReference>
<keyword evidence="2" id="KW-0436">Ligase</keyword>
<evidence type="ECO:0000313" key="8">
    <source>
        <dbReference type="EMBL" id="CAE7390570.1"/>
    </source>
</evidence>
<evidence type="ECO:0000256" key="6">
    <source>
        <dbReference type="SAM" id="Phobius"/>
    </source>
</evidence>
<dbReference type="SUPFAM" id="SSF117018">
    <property type="entry name" value="ATP-dependent DNA ligase DNA-binding domain"/>
    <property type="match status" value="1"/>
</dbReference>
<keyword evidence="6" id="KW-0812">Transmembrane</keyword>
<dbReference type="InterPro" id="IPR036599">
    <property type="entry name" value="DNA_ligase_N_sf"/>
</dbReference>
<feature type="transmembrane region" description="Helical" evidence="6">
    <location>
        <begin position="391"/>
        <end position="414"/>
    </location>
</feature>
<dbReference type="GO" id="GO:0006281">
    <property type="term" value="P:DNA repair"/>
    <property type="evidence" value="ECO:0007669"/>
    <property type="project" value="InterPro"/>
</dbReference>
<dbReference type="GO" id="GO:0016020">
    <property type="term" value="C:membrane"/>
    <property type="evidence" value="ECO:0007669"/>
    <property type="project" value="TreeGrafter"/>
</dbReference>
<sequence>MAPRKGSLEAAFARKEKVESLTTPPSKQSQAPAEEADGTPEAPAKRRRLEKGVPQTTPTKLKETDKVLEKFPEVTASHQGETGPWSLWHGSGGAGKKAKELQSPAFDPKLREEEFPVGKPVSFSLLSGALLEIEELKGSGKGSRKTMTVILSNLFRLLMHVQPQDIIATVYILINKVAPDYEAAELGVGDSIIIKALCENFGRSEATIKHALASGEAKDLGEVALQSRMPGGLIWLLLLLFGFRQPREAVQRAITDAVTKGSSMIRNASAGTLDRLRQLKSRKGQQGDRGDFEMALEETMTALEPARHLAQAETEKAPSQPSQPSQPCLHPDENRRDRIFQFINKNMDMLLVGFLGYKLGLLVLYTMPMSYGFGIKALFLKWASRANLFRLYLRLSPLVCLGLVGMASAAVQHFNRTETLDATKILRWRVLAILNGILTYCTSRLFELIRGDPRPFIALEESAQDRDLLAFEAPAKGSALQRMLRALFWPQRKMSPPQLFGLEELGSDRKRLLFVGNHAILGIDASQLHADVIHGLFESRKMSSFCIPGVHMFFSARLTHCKHEGRHLASTSRGTRVVFSDLLMDQGCCLLVYPGGAREAWKRTTDKPYDILWGESTLGFVRMAVRHGYTIVPIATVGTEDIVKPVYDVPLRDVLTAGGMLKPPESSSKAFEEGARFPVVMPKPGH</sequence>
<dbReference type="GO" id="GO:0008374">
    <property type="term" value="F:O-acyltransferase activity"/>
    <property type="evidence" value="ECO:0007669"/>
    <property type="project" value="InterPro"/>
</dbReference>
<feature type="compositionally biased region" description="Polar residues" evidence="5">
    <location>
        <begin position="20"/>
        <end position="31"/>
    </location>
</feature>
<reference evidence="8" key="1">
    <citation type="submission" date="2021-02" db="EMBL/GenBank/DDBJ databases">
        <authorList>
            <person name="Dougan E. K."/>
            <person name="Rhodes N."/>
            <person name="Thang M."/>
            <person name="Chan C."/>
        </authorList>
    </citation>
    <scope>NUCLEOTIDE SEQUENCE</scope>
</reference>